<dbReference type="GO" id="GO:0042802">
    <property type="term" value="F:identical protein binding"/>
    <property type="evidence" value="ECO:0007669"/>
    <property type="project" value="TreeGrafter"/>
</dbReference>
<dbReference type="InterPro" id="IPR050103">
    <property type="entry name" value="Class-III_PLP-dep_AT"/>
</dbReference>
<dbReference type="Gene3D" id="3.40.640.10">
    <property type="entry name" value="Type I PLP-dependent aspartate aminotransferase-like (Major domain)"/>
    <property type="match status" value="1"/>
</dbReference>
<comment type="catalytic activity">
    <reaction evidence="5">
        <text>a 2-oxocarboxylate + L-ornithine = L-glutamate 5-semialdehyde + an L-alpha-amino acid</text>
        <dbReference type="Rhea" id="RHEA:13877"/>
        <dbReference type="ChEBI" id="CHEBI:35179"/>
        <dbReference type="ChEBI" id="CHEBI:46911"/>
        <dbReference type="ChEBI" id="CHEBI:58066"/>
        <dbReference type="ChEBI" id="CHEBI:59869"/>
        <dbReference type="EC" id="2.6.1.13"/>
    </reaction>
</comment>
<proteinExistence type="inferred from homology"/>
<evidence type="ECO:0000256" key="4">
    <source>
        <dbReference type="RuleBase" id="RU003560"/>
    </source>
</evidence>
<dbReference type="SUPFAM" id="SSF53383">
    <property type="entry name" value="PLP-dependent transferases"/>
    <property type="match status" value="1"/>
</dbReference>
<dbReference type="UniPathway" id="UPA00098">
    <property type="reaction ID" value="UER00358"/>
</dbReference>
<evidence type="ECO:0000313" key="7">
    <source>
        <dbReference type="Proteomes" id="UP000019478"/>
    </source>
</evidence>
<dbReference type="GO" id="GO:0010121">
    <property type="term" value="P:L-arginine catabolic process to proline via ornithine"/>
    <property type="evidence" value="ECO:0007669"/>
    <property type="project" value="TreeGrafter"/>
</dbReference>
<dbReference type="InterPro" id="IPR015421">
    <property type="entry name" value="PyrdxlP-dep_Trfase_major"/>
</dbReference>
<comment type="similarity">
    <text evidence="2 4">Belongs to the class-III pyridoxal-phosphate-dependent aminotransferase family.</text>
</comment>
<dbReference type="GO" id="GO:0019544">
    <property type="term" value="P:L-arginine catabolic process to L-glutamate"/>
    <property type="evidence" value="ECO:0007669"/>
    <property type="project" value="TreeGrafter"/>
</dbReference>
<dbReference type="RefSeq" id="XP_007734378.1">
    <property type="nucleotide sequence ID" value="XM_007736188.1"/>
</dbReference>
<comment type="caution">
    <text evidence="6">The sequence shown here is derived from an EMBL/GenBank/DDBJ whole genome shotgun (WGS) entry which is preliminary data.</text>
</comment>
<dbReference type="GO" id="GO:0055129">
    <property type="term" value="P:L-proline biosynthetic process"/>
    <property type="evidence" value="ECO:0007669"/>
    <property type="project" value="UniProtKB-UniPathway"/>
</dbReference>
<dbReference type="EC" id="2.6.1.13" evidence="5"/>
<sequence>MISQAIQRVAPAVETVVKPSLGSIRLTPEAQHLQQLEIDYTVGGFTPLPGFFERGQGAKLWDINGREYLDFICMFSAGNQGHCHPKIVAAMIEQMQKAYLINTSTHNTKWPVFAEMMCKRFGYDKISAMVTGAEAADLACKIVRRHAHKVRGIPAEDVLVLAVSGSYHGLTGGVWNLQDPSPARTEYGLDSKQQTNVNPSTGELLRYGEIEDLEKCLEQHHDRVAAIIIESIRNTGNTFEQEVKYARGVYDLCKKYGVLFIADEVRMGSGKTGKFFSFNHLGDDVKPDMLVIGKSMTGGAYPASFVLGPEEIMTVVGPYESGSTFAHTPLAIAAAEAAIRVLDEEHMVERAHAIGEKFTQLTESLHDHPYVTGIEVRGADFSITIKEDVAGKVTARRIGGLCLHKGLLLYPLEGRLRMSVTMVMTDEQLEQGVRIIKQALDEVTSYDEIPGEKWHRSH</sequence>
<dbReference type="GO" id="GO:0004587">
    <property type="term" value="F:ornithine aminotransferase activity"/>
    <property type="evidence" value="ECO:0007669"/>
    <property type="project" value="UniProtKB-EC"/>
</dbReference>
<dbReference type="OrthoDB" id="425114at2759"/>
<comment type="pathway">
    <text evidence="5">Amino-acid biosynthesis; L-proline biosynthesis; L-glutamate 5-semialdehyde from L-ornithine: step 1/1.</text>
</comment>
<keyword evidence="5" id="KW-0808">Transferase</keyword>
<dbReference type="AlphaFoldDB" id="W9XXZ6"/>
<dbReference type="EMBL" id="AMGY01000005">
    <property type="protein sequence ID" value="EXJ82255.1"/>
    <property type="molecule type" value="Genomic_DNA"/>
</dbReference>
<dbReference type="PANTHER" id="PTHR11986:SF18">
    <property type="entry name" value="ORNITHINE AMINOTRANSFERASE, MITOCHONDRIAL"/>
    <property type="match status" value="1"/>
</dbReference>
<evidence type="ECO:0000256" key="2">
    <source>
        <dbReference type="ARBA" id="ARBA00008954"/>
    </source>
</evidence>
<dbReference type="Proteomes" id="UP000019478">
    <property type="component" value="Unassembled WGS sequence"/>
</dbReference>
<dbReference type="GO" id="GO:0005737">
    <property type="term" value="C:cytoplasm"/>
    <property type="evidence" value="ECO:0007669"/>
    <property type="project" value="TreeGrafter"/>
</dbReference>
<organism evidence="6 7">
    <name type="scientific">Capronia epimyces CBS 606.96</name>
    <dbReference type="NCBI Taxonomy" id="1182542"/>
    <lineage>
        <taxon>Eukaryota</taxon>
        <taxon>Fungi</taxon>
        <taxon>Dikarya</taxon>
        <taxon>Ascomycota</taxon>
        <taxon>Pezizomycotina</taxon>
        <taxon>Eurotiomycetes</taxon>
        <taxon>Chaetothyriomycetidae</taxon>
        <taxon>Chaetothyriales</taxon>
        <taxon>Herpotrichiellaceae</taxon>
        <taxon>Capronia</taxon>
    </lineage>
</organism>
<evidence type="ECO:0000256" key="5">
    <source>
        <dbReference type="RuleBase" id="RU365036"/>
    </source>
</evidence>
<protein>
    <recommendedName>
        <fullName evidence="5">Ornithine aminotransferase</fullName>
        <ecNumber evidence="5">2.6.1.13</ecNumber>
    </recommendedName>
</protein>
<keyword evidence="7" id="KW-1185">Reference proteome</keyword>
<evidence type="ECO:0000313" key="6">
    <source>
        <dbReference type="EMBL" id="EXJ82255.1"/>
    </source>
</evidence>
<dbReference type="Gene3D" id="3.90.1150.10">
    <property type="entry name" value="Aspartate Aminotransferase, domain 1"/>
    <property type="match status" value="1"/>
</dbReference>
<keyword evidence="5" id="KW-0032">Aminotransferase</keyword>
<dbReference type="PANTHER" id="PTHR11986">
    <property type="entry name" value="AMINOTRANSFERASE CLASS III"/>
    <property type="match status" value="1"/>
</dbReference>
<dbReference type="PIRSF" id="PIRSF000521">
    <property type="entry name" value="Transaminase_4ab_Lys_Orn"/>
    <property type="match status" value="1"/>
</dbReference>
<name>W9XXZ6_9EURO</name>
<dbReference type="STRING" id="1182542.W9XXZ6"/>
<dbReference type="InterPro" id="IPR015424">
    <property type="entry name" value="PyrdxlP-dep_Trfase"/>
</dbReference>
<evidence type="ECO:0000256" key="3">
    <source>
        <dbReference type="ARBA" id="ARBA00022898"/>
    </source>
</evidence>
<evidence type="ECO:0000256" key="1">
    <source>
        <dbReference type="ARBA" id="ARBA00001933"/>
    </source>
</evidence>
<comment type="cofactor">
    <cofactor evidence="1 5">
        <name>pyridoxal 5'-phosphate</name>
        <dbReference type="ChEBI" id="CHEBI:597326"/>
    </cofactor>
</comment>
<dbReference type="InterPro" id="IPR005814">
    <property type="entry name" value="Aminotrans_3"/>
</dbReference>
<dbReference type="GO" id="GO:0030170">
    <property type="term" value="F:pyridoxal phosphate binding"/>
    <property type="evidence" value="ECO:0007669"/>
    <property type="project" value="InterPro"/>
</dbReference>
<dbReference type="HOGENOM" id="CLU_016922_10_3_1"/>
<dbReference type="InterPro" id="IPR015422">
    <property type="entry name" value="PyrdxlP-dep_Trfase_small"/>
</dbReference>
<dbReference type="eggNOG" id="KOG1402">
    <property type="taxonomic scope" value="Eukaryota"/>
</dbReference>
<accession>W9XXZ6</accession>
<keyword evidence="3 4" id="KW-0663">Pyridoxal phosphate</keyword>
<dbReference type="GeneID" id="19170178"/>
<dbReference type="CDD" id="cd00610">
    <property type="entry name" value="OAT_like"/>
    <property type="match status" value="1"/>
</dbReference>
<gene>
    <name evidence="6" type="ORF">A1O3_06068</name>
</gene>
<dbReference type="Pfam" id="PF00202">
    <property type="entry name" value="Aminotran_3"/>
    <property type="match status" value="1"/>
</dbReference>
<reference evidence="6 7" key="1">
    <citation type="submission" date="2013-03" db="EMBL/GenBank/DDBJ databases">
        <title>The Genome Sequence of Capronia epimyces CBS 606.96.</title>
        <authorList>
            <consortium name="The Broad Institute Genomics Platform"/>
            <person name="Cuomo C."/>
            <person name="de Hoog S."/>
            <person name="Gorbushina A."/>
            <person name="Walker B."/>
            <person name="Young S.K."/>
            <person name="Zeng Q."/>
            <person name="Gargeya S."/>
            <person name="Fitzgerald M."/>
            <person name="Haas B."/>
            <person name="Abouelleil A."/>
            <person name="Allen A.W."/>
            <person name="Alvarado L."/>
            <person name="Arachchi H.M."/>
            <person name="Berlin A.M."/>
            <person name="Chapman S.B."/>
            <person name="Gainer-Dewar J."/>
            <person name="Goldberg J."/>
            <person name="Griggs A."/>
            <person name="Gujja S."/>
            <person name="Hansen M."/>
            <person name="Howarth C."/>
            <person name="Imamovic A."/>
            <person name="Ireland A."/>
            <person name="Larimer J."/>
            <person name="McCowan C."/>
            <person name="Murphy C."/>
            <person name="Pearson M."/>
            <person name="Poon T.W."/>
            <person name="Priest M."/>
            <person name="Roberts A."/>
            <person name="Saif S."/>
            <person name="Shea T."/>
            <person name="Sisk P."/>
            <person name="Sykes S."/>
            <person name="Wortman J."/>
            <person name="Nusbaum C."/>
            <person name="Birren B."/>
        </authorList>
    </citation>
    <scope>NUCLEOTIDE SEQUENCE [LARGE SCALE GENOMIC DNA]</scope>
    <source>
        <strain evidence="6 7">CBS 606.96</strain>
    </source>
</reference>